<dbReference type="Proteomes" id="UP000053660">
    <property type="component" value="Unassembled WGS sequence"/>
</dbReference>
<organism evidence="1 2">
    <name type="scientific">Oesophagostomum dentatum</name>
    <name type="common">Nodular worm</name>
    <dbReference type="NCBI Taxonomy" id="61180"/>
    <lineage>
        <taxon>Eukaryota</taxon>
        <taxon>Metazoa</taxon>
        <taxon>Ecdysozoa</taxon>
        <taxon>Nematoda</taxon>
        <taxon>Chromadorea</taxon>
        <taxon>Rhabditida</taxon>
        <taxon>Rhabditina</taxon>
        <taxon>Rhabditomorpha</taxon>
        <taxon>Strongyloidea</taxon>
        <taxon>Strongylidae</taxon>
        <taxon>Oesophagostomum</taxon>
    </lineage>
</organism>
<dbReference type="EMBL" id="KN553504">
    <property type="protein sequence ID" value="KHJ89990.1"/>
    <property type="molecule type" value="Genomic_DNA"/>
</dbReference>
<proteinExistence type="predicted"/>
<reference evidence="1 2" key="1">
    <citation type="submission" date="2014-03" db="EMBL/GenBank/DDBJ databases">
        <title>Draft genome of the hookworm Oesophagostomum dentatum.</title>
        <authorList>
            <person name="Mitreva M."/>
        </authorList>
    </citation>
    <scope>NUCLEOTIDE SEQUENCE [LARGE SCALE GENOMIC DNA]</scope>
    <source>
        <strain evidence="1 2">OD-Hann</strain>
    </source>
</reference>
<accession>A0A0B1T3L0</accession>
<keyword evidence="2" id="KW-1185">Reference proteome</keyword>
<gene>
    <name evidence="1" type="ORF">OESDEN_10173</name>
</gene>
<evidence type="ECO:0000313" key="1">
    <source>
        <dbReference type="EMBL" id="KHJ89990.1"/>
    </source>
</evidence>
<sequence length="70" mass="7390">MDIVPRTIYFPFVENGEPAVATQQQTTTVTTTTVTKTAASAAKAGSASTTDYAHSEGLGRSVKPAIRIFE</sequence>
<protein>
    <submittedName>
        <fullName evidence="1">Uncharacterized protein</fullName>
    </submittedName>
</protein>
<dbReference type="AlphaFoldDB" id="A0A0B1T3L0"/>
<evidence type="ECO:0000313" key="2">
    <source>
        <dbReference type="Proteomes" id="UP000053660"/>
    </source>
</evidence>
<name>A0A0B1T3L0_OESDE</name>